<keyword evidence="7" id="KW-1185">Reference proteome</keyword>
<sequence length="639" mass="71685">MIAQEDTDALTVSTFEGEFEEFLQETPEMFDALTSYIEARSKLVEKRKSRGFWPVKGKGKANKGRGKSFGKRSKDRDALLQRISRSHCRRCGALGHWKAECPLNSSDKNSAPSTSASANVVFDERPKEIFHAEDTVDEVISEDEYEMPSTETCTQSCPAEETCFMLSHEGRIMGVNNLSNRMASFNKRVSKLTHAHASRSNQGLQPNMPRNSRECEETAFVRCRFKHFHSAESQASEHVYSSLESFSTHAILDTGASRCIIGEKTLIKLKQALPECLRDRFRQKDSQVKFRFGNNQTLTSMYAVQIPLKHQGSKKLWLSVEVVPGQTPFLFSKRAFKMLQGTLDSHRDECFMHRVQKSPIQLATSPTGLYLINLIDICPGFNEAEVFAQRTPPLSQTADLCSTITMPPMVSMLKSIAEAIINLLTLLLQILVHQLEKQEVIVESEAQNDQELHASLHEMMNQINVQRASLEALKGEIVAKKTSPKRGIPTASMSAGSSPPIEDSVAMVPTQTKNVVQRRSKAPSMTSQAPSWEEVEEIEEVFVQETVNVVPVSRGSNRGSLPAPSPPTLPLPGNLSLAEWGTNVIEFGRKHKGRTFAEVMEKDPGYLRWSLARYHSLMPEHQDFVRYGQLWEREIGQGI</sequence>
<feature type="domain" description="CCHC-type" evidence="3">
    <location>
        <begin position="88"/>
        <end position="102"/>
    </location>
</feature>
<reference evidence="4" key="1">
    <citation type="submission" date="2022-10" db="EMBL/GenBank/DDBJ databases">
        <authorList>
            <person name="Chen Y."/>
            <person name="Dougan E. K."/>
            <person name="Chan C."/>
            <person name="Rhodes N."/>
            <person name="Thang M."/>
        </authorList>
    </citation>
    <scope>NUCLEOTIDE SEQUENCE</scope>
</reference>
<dbReference type="GO" id="GO:0004190">
    <property type="term" value="F:aspartic-type endopeptidase activity"/>
    <property type="evidence" value="ECO:0007669"/>
    <property type="project" value="InterPro"/>
</dbReference>
<organism evidence="4">
    <name type="scientific">Cladocopium goreaui</name>
    <dbReference type="NCBI Taxonomy" id="2562237"/>
    <lineage>
        <taxon>Eukaryota</taxon>
        <taxon>Sar</taxon>
        <taxon>Alveolata</taxon>
        <taxon>Dinophyceae</taxon>
        <taxon>Suessiales</taxon>
        <taxon>Symbiodiniaceae</taxon>
        <taxon>Cladocopium</taxon>
    </lineage>
</organism>
<keyword evidence="1" id="KW-0863">Zinc-finger</keyword>
<proteinExistence type="predicted"/>
<evidence type="ECO:0000256" key="1">
    <source>
        <dbReference type="PROSITE-ProRule" id="PRU00047"/>
    </source>
</evidence>
<dbReference type="EMBL" id="CAMXCT010006613">
    <property type="protein sequence ID" value="CAI4016978.1"/>
    <property type="molecule type" value="Genomic_DNA"/>
</dbReference>
<dbReference type="GO" id="GO:0008270">
    <property type="term" value="F:zinc ion binding"/>
    <property type="evidence" value="ECO:0007669"/>
    <property type="project" value="UniProtKB-KW"/>
</dbReference>
<evidence type="ECO:0000313" key="7">
    <source>
        <dbReference type="Proteomes" id="UP001152797"/>
    </source>
</evidence>
<protein>
    <submittedName>
        <fullName evidence="6">CCHC-type domain-containing protein</fullName>
    </submittedName>
</protein>
<evidence type="ECO:0000313" key="5">
    <source>
        <dbReference type="EMBL" id="CAL1170353.1"/>
    </source>
</evidence>
<dbReference type="Pfam" id="PF00098">
    <property type="entry name" value="zf-CCHC"/>
    <property type="match status" value="1"/>
</dbReference>
<keyword evidence="1" id="KW-0862">Zinc</keyword>
<evidence type="ECO:0000256" key="2">
    <source>
        <dbReference type="SAM" id="MobiDB-lite"/>
    </source>
</evidence>
<evidence type="ECO:0000259" key="3">
    <source>
        <dbReference type="PROSITE" id="PS50158"/>
    </source>
</evidence>
<dbReference type="InterPro" id="IPR001878">
    <property type="entry name" value="Znf_CCHC"/>
</dbReference>
<dbReference type="AlphaFoldDB" id="A0A9P1GKW6"/>
<feature type="region of interest" description="Disordered" evidence="2">
    <location>
        <begin position="484"/>
        <end position="504"/>
    </location>
</feature>
<comment type="caution">
    <text evidence="4">The sequence shown here is derived from an EMBL/GenBank/DDBJ whole genome shotgun (WGS) entry which is preliminary data.</text>
</comment>
<dbReference type="Pfam" id="PF20600">
    <property type="entry name" value="ExoX-like_C"/>
    <property type="match status" value="1"/>
</dbReference>
<dbReference type="InterPro" id="IPR001969">
    <property type="entry name" value="Aspartic_peptidase_AS"/>
</dbReference>
<reference evidence="5" key="2">
    <citation type="submission" date="2024-04" db="EMBL/GenBank/DDBJ databases">
        <authorList>
            <person name="Chen Y."/>
            <person name="Shah S."/>
            <person name="Dougan E. K."/>
            <person name="Thang M."/>
            <person name="Chan C."/>
        </authorList>
    </citation>
    <scope>NUCLEOTIDE SEQUENCE [LARGE SCALE GENOMIC DNA]</scope>
</reference>
<dbReference type="GO" id="GO:0006508">
    <property type="term" value="P:proteolysis"/>
    <property type="evidence" value="ECO:0007669"/>
    <property type="project" value="InterPro"/>
</dbReference>
<dbReference type="InterPro" id="IPR036875">
    <property type="entry name" value="Znf_CCHC_sf"/>
</dbReference>
<evidence type="ECO:0000313" key="6">
    <source>
        <dbReference type="EMBL" id="CAL4804290.1"/>
    </source>
</evidence>
<keyword evidence="1" id="KW-0479">Metal-binding</keyword>
<accession>A0A9P1GKW6</accession>
<dbReference type="PROSITE" id="PS50158">
    <property type="entry name" value="ZF_CCHC"/>
    <property type="match status" value="1"/>
</dbReference>
<dbReference type="GO" id="GO:0003676">
    <property type="term" value="F:nucleic acid binding"/>
    <property type="evidence" value="ECO:0007669"/>
    <property type="project" value="InterPro"/>
</dbReference>
<evidence type="ECO:0000313" key="4">
    <source>
        <dbReference type="EMBL" id="CAI4016978.1"/>
    </source>
</evidence>
<dbReference type="OrthoDB" id="10643388at2759"/>
<name>A0A9P1GKW6_9DINO</name>
<dbReference type="SUPFAM" id="SSF57756">
    <property type="entry name" value="Retrovirus zinc finger-like domains"/>
    <property type="match status" value="1"/>
</dbReference>
<dbReference type="EMBL" id="CAMXCT030006613">
    <property type="protein sequence ID" value="CAL4804290.1"/>
    <property type="molecule type" value="Genomic_DNA"/>
</dbReference>
<dbReference type="InterPro" id="IPR046768">
    <property type="entry name" value="ExoX-like_C"/>
</dbReference>
<gene>
    <name evidence="4" type="ORF">C1SCF055_LOCUS41658</name>
</gene>
<dbReference type="EMBL" id="CAMXCT020006613">
    <property type="protein sequence ID" value="CAL1170353.1"/>
    <property type="molecule type" value="Genomic_DNA"/>
</dbReference>
<dbReference type="Gene3D" id="4.10.60.10">
    <property type="entry name" value="Zinc finger, CCHC-type"/>
    <property type="match status" value="1"/>
</dbReference>
<dbReference type="PROSITE" id="PS00141">
    <property type="entry name" value="ASP_PROTEASE"/>
    <property type="match status" value="1"/>
</dbReference>
<dbReference type="Proteomes" id="UP001152797">
    <property type="component" value="Unassembled WGS sequence"/>
</dbReference>